<accession>A0ABS6EP71</accession>
<keyword evidence="1 7" id="KW-0808">Transferase</keyword>
<dbReference type="InterPro" id="IPR005790">
    <property type="entry name" value="DNA_polIII_delta"/>
</dbReference>
<proteinExistence type="predicted"/>
<keyword evidence="2 7" id="KW-0548">Nucleotidyltransferase</keyword>
<comment type="caution">
    <text evidence="7">The sequence shown here is derived from an EMBL/GenBank/DDBJ whole genome shotgun (WGS) entry which is preliminary data.</text>
</comment>
<dbReference type="PANTHER" id="PTHR34388">
    <property type="entry name" value="DNA POLYMERASE III SUBUNIT DELTA"/>
    <property type="match status" value="1"/>
</dbReference>
<dbReference type="EC" id="2.7.7.7" evidence="7"/>
<gene>
    <name evidence="7" type="primary">holA</name>
    <name evidence="7" type="ORF">KQI75_01875</name>
</gene>
<feature type="domain" description="DNA polymerase III delta N-terminal" evidence="5">
    <location>
        <begin position="30"/>
        <end position="149"/>
    </location>
</feature>
<sequence>MPPKAKKSSKTDGTQLLKQDLKNHTVGSLYVIGGEEAYLKQHYLAALDKEVVDETFRDFNYTVFEGASLTAEDLRDTVDSFPMMAERRMIVVKDLDIFKPTAALKDELPAILSDLPEFVCLVFYYDTIELKPDKRTKLYASIAKTGCIANFSQLERHDLIPWVKRHVRAAGKQIDNDTCDYLLFICGTSMTNLLSEIEKACAHSATDSVKKSDIDAVCTKVLDAVTFDLTDAITAQRFDRALGLVQELIAQKNEPIVLLAAVARHMQRLYAARLALEAHSSETQLMELLGSKSPYYARKMQQSAAQLSVKWLRRAVLLCGESDVAMKSAGSDRQKVLELLLLQLAENLEERKSNRR</sequence>
<evidence type="ECO:0000256" key="3">
    <source>
        <dbReference type="ARBA" id="ARBA00022705"/>
    </source>
</evidence>
<evidence type="ECO:0000259" key="6">
    <source>
        <dbReference type="Pfam" id="PF21694"/>
    </source>
</evidence>
<name>A0ABS6EP71_9FIRM</name>
<keyword evidence="8" id="KW-1185">Reference proteome</keyword>
<feature type="domain" description="DNA polymerase III delta subunit-like C-terminal" evidence="6">
    <location>
        <begin position="226"/>
        <end position="344"/>
    </location>
</feature>
<reference evidence="7 8" key="1">
    <citation type="submission" date="2021-06" db="EMBL/GenBank/DDBJ databases">
        <authorList>
            <person name="Sun Q."/>
            <person name="Li D."/>
        </authorList>
    </citation>
    <scope>NUCLEOTIDE SEQUENCE [LARGE SCALE GENOMIC DNA]</scope>
    <source>
        <strain evidence="7 8">MSJd-7</strain>
    </source>
</reference>
<dbReference type="Pfam" id="PF06144">
    <property type="entry name" value="DNA_pol3_delta"/>
    <property type="match status" value="1"/>
</dbReference>
<evidence type="ECO:0000313" key="8">
    <source>
        <dbReference type="Proteomes" id="UP000783588"/>
    </source>
</evidence>
<evidence type="ECO:0000256" key="2">
    <source>
        <dbReference type="ARBA" id="ARBA00022695"/>
    </source>
</evidence>
<keyword evidence="3" id="KW-0235">DNA replication</keyword>
<evidence type="ECO:0000256" key="4">
    <source>
        <dbReference type="ARBA" id="ARBA00022932"/>
    </source>
</evidence>
<organism evidence="7 8">
    <name type="scientific">Butyricicoccus intestinisimiae</name>
    <dbReference type="NCBI Taxonomy" id="2841509"/>
    <lineage>
        <taxon>Bacteria</taxon>
        <taxon>Bacillati</taxon>
        <taxon>Bacillota</taxon>
        <taxon>Clostridia</taxon>
        <taxon>Eubacteriales</taxon>
        <taxon>Butyricicoccaceae</taxon>
        <taxon>Butyricicoccus</taxon>
    </lineage>
</organism>
<dbReference type="Pfam" id="PF21694">
    <property type="entry name" value="DNA_pol3_delta_C"/>
    <property type="match status" value="1"/>
</dbReference>
<dbReference type="GO" id="GO:0003887">
    <property type="term" value="F:DNA-directed DNA polymerase activity"/>
    <property type="evidence" value="ECO:0007669"/>
    <property type="project" value="UniProtKB-EC"/>
</dbReference>
<evidence type="ECO:0000313" key="7">
    <source>
        <dbReference type="EMBL" id="MBU5489387.1"/>
    </source>
</evidence>
<dbReference type="Proteomes" id="UP000783588">
    <property type="component" value="Unassembled WGS sequence"/>
</dbReference>
<dbReference type="InterPro" id="IPR010372">
    <property type="entry name" value="DNA_pol3_delta_N"/>
</dbReference>
<dbReference type="PANTHER" id="PTHR34388:SF1">
    <property type="entry name" value="DNA POLYMERASE III SUBUNIT DELTA"/>
    <property type="match status" value="1"/>
</dbReference>
<evidence type="ECO:0000259" key="5">
    <source>
        <dbReference type="Pfam" id="PF06144"/>
    </source>
</evidence>
<dbReference type="NCBIfam" id="TIGR01128">
    <property type="entry name" value="holA"/>
    <property type="match status" value="1"/>
</dbReference>
<evidence type="ECO:0000256" key="1">
    <source>
        <dbReference type="ARBA" id="ARBA00022679"/>
    </source>
</evidence>
<dbReference type="EMBL" id="JAHLQI010000001">
    <property type="protein sequence ID" value="MBU5489387.1"/>
    <property type="molecule type" value="Genomic_DNA"/>
</dbReference>
<dbReference type="RefSeq" id="WP_216468986.1">
    <property type="nucleotide sequence ID" value="NZ_JAHLQI010000001.1"/>
</dbReference>
<protein>
    <submittedName>
        <fullName evidence="7">DNA polymerase III subunit delta</fullName>
        <ecNumber evidence="7">2.7.7.7</ecNumber>
    </submittedName>
</protein>
<keyword evidence="4" id="KW-0239">DNA-directed DNA polymerase</keyword>
<dbReference type="InterPro" id="IPR048466">
    <property type="entry name" value="DNA_pol3_delta-like_C"/>
</dbReference>